<protein>
    <submittedName>
        <fullName evidence="2">AAA domain protein</fullName>
    </submittedName>
</protein>
<dbReference type="PANTHER" id="PTHR40396:SF1">
    <property type="entry name" value="ATPASE AAA-TYPE CORE DOMAIN-CONTAINING PROTEIN"/>
    <property type="match status" value="1"/>
</dbReference>
<reference evidence="2" key="1">
    <citation type="journal article" date="2021" name="Proc. Natl. Acad. Sci. U.S.A.">
        <title>A Catalog of Tens of Thousands of Viruses from Human Metagenomes Reveals Hidden Associations with Chronic Diseases.</title>
        <authorList>
            <person name="Tisza M.J."/>
            <person name="Buck C.B."/>
        </authorList>
    </citation>
    <scope>NUCLEOTIDE SEQUENCE</scope>
    <source>
        <strain evidence="2">CtQkj3</strain>
    </source>
</reference>
<dbReference type="SUPFAM" id="SSF52540">
    <property type="entry name" value="P-loop containing nucleoside triphosphate hydrolases"/>
    <property type="match status" value="1"/>
</dbReference>
<dbReference type="InterPro" id="IPR003959">
    <property type="entry name" value="ATPase_AAA_core"/>
</dbReference>
<proteinExistence type="predicted"/>
<evidence type="ECO:0000313" key="2">
    <source>
        <dbReference type="EMBL" id="DAF86300.1"/>
    </source>
</evidence>
<dbReference type="GO" id="GO:0016887">
    <property type="term" value="F:ATP hydrolysis activity"/>
    <property type="evidence" value="ECO:0007669"/>
    <property type="project" value="InterPro"/>
</dbReference>
<dbReference type="GO" id="GO:0005524">
    <property type="term" value="F:ATP binding"/>
    <property type="evidence" value="ECO:0007669"/>
    <property type="project" value="InterPro"/>
</dbReference>
<dbReference type="Gene3D" id="3.40.50.300">
    <property type="entry name" value="P-loop containing nucleotide triphosphate hydrolases"/>
    <property type="match status" value="1"/>
</dbReference>
<feature type="domain" description="ATPase AAA-type core" evidence="1">
    <location>
        <begin position="50"/>
        <end position="326"/>
    </location>
</feature>
<dbReference type="EMBL" id="BK015942">
    <property type="protein sequence ID" value="DAF86300.1"/>
    <property type="molecule type" value="Genomic_DNA"/>
</dbReference>
<name>A0A8S5TVS6_9CAUD</name>
<dbReference type="InterPro" id="IPR027417">
    <property type="entry name" value="P-loop_NTPase"/>
</dbReference>
<evidence type="ECO:0000259" key="1">
    <source>
        <dbReference type="Pfam" id="PF13304"/>
    </source>
</evidence>
<accession>A0A8S5TVS6</accession>
<dbReference type="Pfam" id="PF13304">
    <property type="entry name" value="AAA_21"/>
    <property type="match status" value="1"/>
</dbReference>
<dbReference type="PANTHER" id="PTHR40396">
    <property type="entry name" value="ATPASE-LIKE PROTEIN"/>
    <property type="match status" value="1"/>
</dbReference>
<organism evidence="2">
    <name type="scientific">Siphoviridae sp. ctQkj3</name>
    <dbReference type="NCBI Taxonomy" id="2825495"/>
    <lineage>
        <taxon>Viruses</taxon>
        <taxon>Duplodnaviria</taxon>
        <taxon>Heunggongvirae</taxon>
        <taxon>Uroviricota</taxon>
        <taxon>Caudoviricetes</taxon>
    </lineage>
</organism>
<sequence length="392" mass="45741">MIILSVYCDNLYMFRDFKVDFTYNKKIKHSLAENDALFENSRIKVRKNFVILGGNASGKTTFGKLLCIICNYVLGRSIDEEPYLSIEKVRYDKSKNAKFIVEFVIKENLYVLEASFNEKGLVTESIKRQKLYKKYNIINIREKINELKPELEYDVSKDKIAMGFKSFVLGNQKYAEMIERELGFFFLFSEFAKNSYNGMEEDIDVKKLNELLPKIDNSVEKVISLQPIEGKERSLSYMIVFKNGEKVTIPEGKLEGCAPRLSHGTFEAINFIAVLSALPKRNKCIIYIDEQLAHMHTELEAYFIKKAFQNKTNDTQLFFSTHNLEIFNLNIPNNSFVFFNRNDSGYNEMLYPSEKMCKNDRNLRNYYENDYFGVLPDYSTLDETFESENENG</sequence>